<name>A0A8J3WYD2_9ACTN</name>
<dbReference type="Proteomes" id="UP000634476">
    <property type="component" value="Unassembled WGS sequence"/>
</dbReference>
<evidence type="ECO:0000313" key="4">
    <source>
        <dbReference type="Proteomes" id="UP000634476"/>
    </source>
</evidence>
<keyword evidence="4" id="KW-1185">Reference proteome</keyword>
<dbReference type="RefSeq" id="WP_203880029.1">
    <property type="nucleotide sequence ID" value="NZ_BOOK01000081.1"/>
</dbReference>
<proteinExistence type="predicted"/>
<evidence type="ECO:0000256" key="2">
    <source>
        <dbReference type="SAM" id="SignalP"/>
    </source>
</evidence>
<protein>
    <recommendedName>
        <fullName evidence="5">Secreted protein</fullName>
    </recommendedName>
</protein>
<dbReference type="EMBL" id="BOOK01000081">
    <property type="protein sequence ID" value="GII05828.1"/>
    <property type="molecule type" value="Genomic_DNA"/>
</dbReference>
<organism evidence="3 4">
    <name type="scientific">Planobispora takensis</name>
    <dbReference type="NCBI Taxonomy" id="1367882"/>
    <lineage>
        <taxon>Bacteria</taxon>
        <taxon>Bacillati</taxon>
        <taxon>Actinomycetota</taxon>
        <taxon>Actinomycetes</taxon>
        <taxon>Streptosporangiales</taxon>
        <taxon>Streptosporangiaceae</taxon>
        <taxon>Planobispora</taxon>
    </lineage>
</organism>
<comment type="caution">
    <text evidence="3">The sequence shown here is derived from an EMBL/GenBank/DDBJ whole genome shotgun (WGS) entry which is preliminary data.</text>
</comment>
<feature type="signal peptide" evidence="2">
    <location>
        <begin position="1"/>
        <end position="29"/>
    </location>
</feature>
<evidence type="ECO:0008006" key="5">
    <source>
        <dbReference type="Google" id="ProtNLM"/>
    </source>
</evidence>
<evidence type="ECO:0000313" key="3">
    <source>
        <dbReference type="EMBL" id="GII05828.1"/>
    </source>
</evidence>
<sequence>MKIRRYAAAVLTAAAAGTLLVTASGAAHADTYRSRNLVPGEQYCIAQLANYQVRGDGTASRDGAKFKLRKSGTTWVVAGSPGLVNIFAAEGRTSLGTFLGQGSYELCATNNGVRDTFVTLRLRSDGEFS</sequence>
<gene>
    <name evidence="3" type="ORF">Pta02_78360</name>
</gene>
<dbReference type="AlphaFoldDB" id="A0A8J3WYD2"/>
<dbReference type="NCBIfam" id="TIGR03715">
    <property type="entry name" value="KxYKxGKxW"/>
    <property type="match status" value="1"/>
</dbReference>
<feature type="chain" id="PRO_5035266981" description="Secreted protein" evidence="2">
    <location>
        <begin position="30"/>
        <end position="129"/>
    </location>
</feature>
<evidence type="ECO:0000256" key="1">
    <source>
        <dbReference type="ARBA" id="ARBA00022729"/>
    </source>
</evidence>
<accession>A0A8J3WYD2</accession>
<reference evidence="3" key="1">
    <citation type="submission" date="2021-01" db="EMBL/GenBank/DDBJ databases">
        <title>Whole genome shotgun sequence of Planobispora takensis NBRC 109077.</title>
        <authorList>
            <person name="Komaki H."/>
            <person name="Tamura T."/>
        </authorList>
    </citation>
    <scope>NUCLEOTIDE SEQUENCE</scope>
    <source>
        <strain evidence="3">NBRC 109077</strain>
    </source>
</reference>
<dbReference type="InterPro" id="IPR022263">
    <property type="entry name" value="KxYKxGKxW"/>
</dbReference>
<keyword evidence="1 2" id="KW-0732">Signal</keyword>